<evidence type="ECO:0008006" key="4">
    <source>
        <dbReference type="Google" id="ProtNLM"/>
    </source>
</evidence>
<organism evidence="2 3">
    <name type="scientific">Ranitomeya imitator</name>
    <name type="common">mimic poison frog</name>
    <dbReference type="NCBI Taxonomy" id="111125"/>
    <lineage>
        <taxon>Eukaryota</taxon>
        <taxon>Metazoa</taxon>
        <taxon>Chordata</taxon>
        <taxon>Craniata</taxon>
        <taxon>Vertebrata</taxon>
        <taxon>Euteleostomi</taxon>
        <taxon>Amphibia</taxon>
        <taxon>Batrachia</taxon>
        <taxon>Anura</taxon>
        <taxon>Neobatrachia</taxon>
        <taxon>Hyloidea</taxon>
        <taxon>Dendrobatidae</taxon>
        <taxon>Dendrobatinae</taxon>
        <taxon>Ranitomeya</taxon>
    </lineage>
</organism>
<reference evidence="2" key="1">
    <citation type="submission" date="2023-07" db="EMBL/GenBank/DDBJ databases">
        <authorList>
            <person name="Stuckert A."/>
        </authorList>
    </citation>
    <scope>NUCLEOTIDE SEQUENCE</scope>
</reference>
<evidence type="ECO:0000313" key="2">
    <source>
        <dbReference type="EMBL" id="CAJ0920509.1"/>
    </source>
</evidence>
<evidence type="ECO:0000313" key="3">
    <source>
        <dbReference type="Proteomes" id="UP001176940"/>
    </source>
</evidence>
<sequence>IRIDWETYNREQETSKLLDLVVLFGDPFPLKDIDGNEIVDSSVDFPESDESPMNWDTIPSTSGTISSSSFRSISKLEILDQTERTEEDSSNDLNGPGSDITAEEKLISVILRSHEGVASDYPYCITPRQTIVPAGGHSTIHVSFTPLMLSEITNKLECSGYALGFLSLDDMSTKQIPGKVKRLHGYGVEAMRMELQAFVKPAL</sequence>
<feature type="compositionally biased region" description="Low complexity" evidence="1">
    <location>
        <begin position="57"/>
        <end position="67"/>
    </location>
</feature>
<name>A0ABN9KR36_9NEOB</name>
<protein>
    <recommendedName>
        <fullName evidence="4">KIAA1109</fullName>
    </recommendedName>
</protein>
<dbReference type="PANTHER" id="PTHR46348">
    <property type="entry name" value="DELETED IN LUNG AND ESOPHAGEAL CANCER PROTEIN 1"/>
    <property type="match status" value="1"/>
</dbReference>
<dbReference type="InterPro" id="IPR033304">
    <property type="entry name" value="DLEC1"/>
</dbReference>
<gene>
    <name evidence="2" type="ORF">RIMI_LOCUS1290717</name>
</gene>
<feature type="region of interest" description="Disordered" evidence="1">
    <location>
        <begin position="42"/>
        <end position="67"/>
    </location>
</feature>
<accession>A0ABN9KR36</accession>
<dbReference type="PANTHER" id="PTHR46348:SF1">
    <property type="entry name" value="DELETED IN LUNG AND ESOPHAGEAL CANCER PROTEIN 1"/>
    <property type="match status" value="1"/>
</dbReference>
<comment type="caution">
    <text evidence="2">The sequence shown here is derived from an EMBL/GenBank/DDBJ whole genome shotgun (WGS) entry which is preliminary data.</text>
</comment>
<feature type="non-terminal residue" evidence="2">
    <location>
        <position position="1"/>
    </location>
</feature>
<dbReference type="EMBL" id="CAUEEQ010001669">
    <property type="protein sequence ID" value="CAJ0920509.1"/>
    <property type="molecule type" value="Genomic_DNA"/>
</dbReference>
<evidence type="ECO:0000256" key="1">
    <source>
        <dbReference type="SAM" id="MobiDB-lite"/>
    </source>
</evidence>
<dbReference type="Proteomes" id="UP001176940">
    <property type="component" value="Unassembled WGS sequence"/>
</dbReference>
<proteinExistence type="predicted"/>
<keyword evidence="3" id="KW-1185">Reference proteome</keyword>